<dbReference type="AlphaFoldDB" id="A0ABD3RJ80"/>
<dbReference type="EMBL" id="JBJXBP010000008">
    <property type="protein sequence ID" value="KAL3813033.1"/>
    <property type="molecule type" value="Genomic_DNA"/>
</dbReference>
<reference evidence="1 2" key="1">
    <citation type="submission" date="2024-12" db="EMBL/GenBank/DDBJ databases">
        <title>The unique morphological basis and parallel evolutionary history of personate flowers in Penstemon.</title>
        <authorList>
            <person name="Depatie T.H."/>
            <person name="Wessinger C.A."/>
        </authorList>
    </citation>
    <scope>NUCLEOTIDE SEQUENCE [LARGE SCALE GENOMIC DNA]</scope>
    <source>
        <strain evidence="1">WTNN_2</strain>
        <tissue evidence="1">Leaf</tissue>
    </source>
</reference>
<gene>
    <name evidence="1" type="ORF">ACJIZ3_014301</name>
</gene>
<evidence type="ECO:0000313" key="1">
    <source>
        <dbReference type="EMBL" id="KAL3813033.1"/>
    </source>
</evidence>
<name>A0ABD3RJ80_9LAMI</name>
<proteinExistence type="predicted"/>
<dbReference type="Proteomes" id="UP001634393">
    <property type="component" value="Unassembled WGS sequence"/>
</dbReference>
<protein>
    <submittedName>
        <fullName evidence="1">Uncharacterized protein</fullName>
    </submittedName>
</protein>
<keyword evidence="2" id="KW-1185">Reference proteome</keyword>
<sequence length="54" mass="6413">MDIMDIDTYSLSWSVKVIVCEKTHPRFSISSPTPYQRITLMDQLDRWAQLLLLR</sequence>
<evidence type="ECO:0000313" key="2">
    <source>
        <dbReference type="Proteomes" id="UP001634393"/>
    </source>
</evidence>
<accession>A0ABD3RJ80</accession>
<organism evidence="1 2">
    <name type="scientific">Penstemon smallii</name>
    <dbReference type="NCBI Taxonomy" id="265156"/>
    <lineage>
        <taxon>Eukaryota</taxon>
        <taxon>Viridiplantae</taxon>
        <taxon>Streptophyta</taxon>
        <taxon>Embryophyta</taxon>
        <taxon>Tracheophyta</taxon>
        <taxon>Spermatophyta</taxon>
        <taxon>Magnoliopsida</taxon>
        <taxon>eudicotyledons</taxon>
        <taxon>Gunneridae</taxon>
        <taxon>Pentapetalae</taxon>
        <taxon>asterids</taxon>
        <taxon>lamiids</taxon>
        <taxon>Lamiales</taxon>
        <taxon>Plantaginaceae</taxon>
        <taxon>Cheloneae</taxon>
        <taxon>Penstemon</taxon>
    </lineage>
</organism>
<comment type="caution">
    <text evidence="1">The sequence shown here is derived from an EMBL/GenBank/DDBJ whole genome shotgun (WGS) entry which is preliminary data.</text>
</comment>